<dbReference type="PANTHER" id="PTHR12320">
    <property type="entry name" value="PROTEIN PHOSPHATASE 2C"/>
    <property type="match status" value="1"/>
</dbReference>
<comment type="cofactor">
    <cofactor evidence="1">
        <name>Mn(2+)</name>
        <dbReference type="ChEBI" id="CHEBI:29035"/>
    </cofactor>
</comment>
<dbReference type="Gene3D" id="3.60.40.10">
    <property type="entry name" value="PPM-type phosphatase domain"/>
    <property type="match status" value="1"/>
</dbReference>
<dbReference type="InterPro" id="IPR039123">
    <property type="entry name" value="PPTC7"/>
</dbReference>
<dbReference type="SMART" id="SM00331">
    <property type="entry name" value="PP2C_SIG"/>
    <property type="match status" value="1"/>
</dbReference>
<dbReference type="EC" id="3.1.3.16" evidence="1"/>
<dbReference type="SMART" id="SM00332">
    <property type="entry name" value="PP2Cc"/>
    <property type="match status" value="1"/>
</dbReference>
<name>A0A9P8D1H8_MORAP</name>
<dbReference type="GO" id="GO:0004722">
    <property type="term" value="F:protein serine/threonine phosphatase activity"/>
    <property type="evidence" value="ECO:0007669"/>
    <property type="project" value="UniProtKB-EC"/>
</dbReference>
<keyword evidence="1" id="KW-0479">Metal-binding</keyword>
<dbReference type="AlphaFoldDB" id="A0A9P8D1H8"/>
<evidence type="ECO:0000259" key="3">
    <source>
        <dbReference type="PROSITE" id="PS51746"/>
    </source>
</evidence>
<feature type="compositionally biased region" description="Low complexity" evidence="2">
    <location>
        <begin position="550"/>
        <end position="559"/>
    </location>
</feature>
<protein>
    <recommendedName>
        <fullName evidence="1">Protein phosphatase</fullName>
        <ecNumber evidence="1">3.1.3.16</ecNumber>
    </recommendedName>
</protein>
<feature type="domain" description="PPM-type phosphatase" evidence="3">
    <location>
        <begin position="365"/>
        <end position="699"/>
    </location>
</feature>
<feature type="compositionally biased region" description="Low complexity" evidence="2">
    <location>
        <begin position="228"/>
        <end position="250"/>
    </location>
</feature>
<keyword evidence="1" id="KW-0378">Hydrolase</keyword>
<comment type="catalytic activity">
    <reaction evidence="1">
        <text>O-phospho-L-threonyl-[protein] + H2O = L-threonyl-[protein] + phosphate</text>
        <dbReference type="Rhea" id="RHEA:47004"/>
        <dbReference type="Rhea" id="RHEA-COMP:11060"/>
        <dbReference type="Rhea" id="RHEA-COMP:11605"/>
        <dbReference type="ChEBI" id="CHEBI:15377"/>
        <dbReference type="ChEBI" id="CHEBI:30013"/>
        <dbReference type="ChEBI" id="CHEBI:43474"/>
        <dbReference type="ChEBI" id="CHEBI:61977"/>
        <dbReference type="EC" id="3.1.3.16"/>
    </reaction>
</comment>
<proteinExistence type="inferred from homology"/>
<evidence type="ECO:0000313" key="5">
    <source>
        <dbReference type="Proteomes" id="UP000717515"/>
    </source>
</evidence>
<evidence type="ECO:0000256" key="1">
    <source>
        <dbReference type="RuleBase" id="RU366020"/>
    </source>
</evidence>
<accession>A0A9P8D1H8</accession>
<keyword evidence="1" id="KW-0464">Manganese</keyword>
<feature type="region of interest" description="Disordered" evidence="2">
    <location>
        <begin position="221"/>
        <end position="258"/>
    </location>
</feature>
<dbReference type="InterPro" id="IPR001932">
    <property type="entry name" value="PPM-type_phosphatase-like_dom"/>
</dbReference>
<comment type="similarity">
    <text evidence="1">Belongs to the PP2C family.</text>
</comment>
<organism evidence="4 5">
    <name type="scientific">Mortierella alpina</name>
    <name type="common">Oleaginous fungus</name>
    <name type="synonym">Mortierella renispora</name>
    <dbReference type="NCBI Taxonomy" id="64518"/>
    <lineage>
        <taxon>Eukaryota</taxon>
        <taxon>Fungi</taxon>
        <taxon>Fungi incertae sedis</taxon>
        <taxon>Mucoromycota</taxon>
        <taxon>Mortierellomycotina</taxon>
        <taxon>Mortierellomycetes</taxon>
        <taxon>Mortierellales</taxon>
        <taxon>Mortierellaceae</taxon>
        <taxon>Mortierella</taxon>
    </lineage>
</organism>
<comment type="caution">
    <text evidence="4">The sequence shown here is derived from an EMBL/GenBank/DDBJ whole genome shotgun (WGS) entry which is preliminary data.</text>
</comment>
<keyword evidence="1" id="KW-0904">Protein phosphatase</keyword>
<dbReference type="InterPro" id="IPR036457">
    <property type="entry name" value="PPM-type-like_dom_sf"/>
</dbReference>
<keyword evidence="1" id="KW-0460">Magnesium</keyword>
<sequence>MMWASSVSAVVCQGVKTRVWRFGCPLLGPAGPDQLGNFALFRSEEAEREQRAAYVPPISCFARSVSFLVHSRSLFSHSISLVAFFLALSLHSRASYLVDHTTPRSFFVSCLSPTPHPTCIDPIRLESKKSFRVDKTMLGRNAARPFGMTPSRLVATYSTMASHRLAHWMLISKPFAMTHLQRYLSVAPQLLLTDTPPTSSPHGIPTPTLVALDGACATMPTTGGTKASNSNSSSCSSGPSSPSTPSSPTSARQLHTSSKAASAAAAAAIYQQPLVPESPIPEDLLSSTETYDEMAASMHTTVASAAVAGTTITAPGASTGDRNAIAFNYLLAASWHPKSRQRTSQLLQDRQTEEIAERTRRWKQKLQAAHPHPGKVDAGEDAFFHVSTPSRVALGVADGVGGWSELGVDPALFSWALMNNAENIARLTDSAPAEADMESFPGNALATDLNRENKVLDAQTILDGAYTELVQSGTVEAGSSTACILSLCKMTGTLRASNLGDSAFLVIRDKKCIYESPSQQHFWNCPYQLTVLPQKERERQLRRVHDNSDSDSSSSSDISPKAKSTRVTQSRKKYVQDLPKDAVQTSHQLQDGDVIVLATDGFWDNVFTKEAIELVDRELGDIVGSSQHRDGEQTPGSECGVVLSAEEILARVRALSKRLTNTARRFSLDVKRNTPFSQGARHIPCGGKVDDITVIVTLVRSTTTT</sequence>
<reference evidence="4" key="1">
    <citation type="submission" date="2021-07" db="EMBL/GenBank/DDBJ databases">
        <title>Draft genome of Mortierella alpina, strain LL118, isolated from an aspen leaf litter sample.</title>
        <authorList>
            <person name="Yang S."/>
            <person name="Vinatzer B.A."/>
        </authorList>
    </citation>
    <scope>NUCLEOTIDE SEQUENCE</scope>
    <source>
        <strain evidence="4">LL118</strain>
    </source>
</reference>
<dbReference type="Proteomes" id="UP000717515">
    <property type="component" value="Unassembled WGS sequence"/>
</dbReference>
<feature type="region of interest" description="Disordered" evidence="2">
    <location>
        <begin position="541"/>
        <end position="573"/>
    </location>
</feature>
<gene>
    <name evidence="4" type="ORF">KVV02_007735</name>
</gene>
<dbReference type="PANTHER" id="PTHR12320:SF1">
    <property type="entry name" value="PROTEIN PHOSPHATASE PTC7 HOMOLOG"/>
    <property type="match status" value="1"/>
</dbReference>
<comment type="catalytic activity">
    <reaction evidence="1">
        <text>O-phospho-L-seryl-[protein] + H2O = L-seryl-[protein] + phosphate</text>
        <dbReference type="Rhea" id="RHEA:20629"/>
        <dbReference type="Rhea" id="RHEA-COMP:9863"/>
        <dbReference type="Rhea" id="RHEA-COMP:11604"/>
        <dbReference type="ChEBI" id="CHEBI:15377"/>
        <dbReference type="ChEBI" id="CHEBI:29999"/>
        <dbReference type="ChEBI" id="CHEBI:43474"/>
        <dbReference type="ChEBI" id="CHEBI:83421"/>
        <dbReference type="EC" id="3.1.3.16"/>
    </reaction>
</comment>
<evidence type="ECO:0000256" key="2">
    <source>
        <dbReference type="SAM" id="MobiDB-lite"/>
    </source>
</evidence>
<dbReference type="GO" id="GO:0046872">
    <property type="term" value="F:metal ion binding"/>
    <property type="evidence" value="ECO:0007669"/>
    <property type="project" value="UniProtKB-UniRule"/>
</dbReference>
<evidence type="ECO:0000313" key="4">
    <source>
        <dbReference type="EMBL" id="KAG9323740.1"/>
    </source>
</evidence>
<dbReference type="SUPFAM" id="SSF81606">
    <property type="entry name" value="PP2C-like"/>
    <property type="match status" value="1"/>
</dbReference>
<comment type="cofactor">
    <cofactor evidence="1">
        <name>Mg(2+)</name>
        <dbReference type="ChEBI" id="CHEBI:18420"/>
    </cofactor>
</comment>
<dbReference type="PROSITE" id="PS51746">
    <property type="entry name" value="PPM_2"/>
    <property type="match status" value="1"/>
</dbReference>
<dbReference type="EMBL" id="JAIFTL010000089">
    <property type="protein sequence ID" value="KAG9323740.1"/>
    <property type="molecule type" value="Genomic_DNA"/>
</dbReference>